<dbReference type="EMBL" id="CM039430">
    <property type="protein sequence ID" value="KAI4346266.1"/>
    <property type="molecule type" value="Genomic_DNA"/>
</dbReference>
<gene>
    <name evidence="1" type="ORF">L6164_013332</name>
</gene>
<reference evidence="1 2" key="1">
    <citation type="journal article" date="2022" name="DNA Res.">
        <title>Chromosomal-level genome assembly of the orchid tree Bauhinia variegata (Leguminosae; Cercidoideae) supports the allotetraploid origin hypothesis of Bauhinia.</title>
        <authorList>
            <person name="Zhong Y."/>
            <person name="Chen Y."/>
            <person name="Zheng D."/>
            <person name="Pang J."/>
            <person name="Liu Y."/>
            <person name="Luo S."/>
            <person name="Meng S."/>
            <person name="Qian L."/>
            <person name="Wei D."/>
            <person name="Dai S."/>
            <person name="Zhou R."/>
        </authorList>
    </citation>
    <scope>NUCLEOTIDE SEQUENCE [LARGE SCALE GENOMIC DNA]</scope>
    <source>
        <strain evidence="1">BV-YZ2020</strain>
    </source>
</reference>
<keyword evidence="2" id="KW-1185">Reference proteome</keyword>
<dbReference type="Proteomes" id="UP000828941">
    <property type="component" value="Chromosome 5"/>
</dbReference>
<evidence type="ECO:0000313" key="2">
    <source>
        <dbReference type="Proteomes" id="UP000828941"/>
    </source>
</evidence>
<proteinExistence type="predicted"/>
<organism evidence="1 2">
    <name type="scientific">Bauhinia variegata</name>
    <name type="common">Purple orchid tree</name>
    <name type="synonym">Phanera variegata</name>
    <dbReference type="NCBI Taxonomy" id="167791"/>
    <lineage>
        <taxon>Eukaryota</taxon>
        <taxon>Viridiplantae</taxon>
        <taxon>Streptophyta</taxon>
        <taxon>Embryophyta</taxon>
        <taxon>Tracheophyta</taxon>
        <taxon>Spermatophyta</taxon>
        <taxon>Magnoliopsida</taxon>
        <taxon>eudicotyledons</taxon>
        <taxon>Gunneridae</taxon>
        <taxon>Pentapetalae</taxon>
        <taxon>rosids</taxon>
        <taxon>fabids</taxon>
        <taxon>Fabales</taxon>
        <taxon>Fabaceae</taxon>
        <taxon>Cercidoideae</taxon>
        <taxon>Cercideae</taxon>
        <taxon>Bauhiniinae</taxon>
        <taxon>Bauhinia</taxon>
    </lineage>
</organism>
<sequence>MESSQIFGAAEECQSNDSGWTMYIGSSTDDDDDGYTHEANPEDGSDDSMASDASSGPSQHRNNPWGNSEGGHGHGLPDFQQTVQEEEFDDDDKYSLANKSEEKQIAEKKVDKKEVLFIDNNKGKAPAHSGGKVRINQNHLLGKRK</sequence>
<name>A0ACB9PD35_BAUVA</name>
<protein>
    <submittedName>
        <fullName evidence="1">Uncharacterized protein</fullName>
    </submittedName>
</protein>
<evidence type="ECO:0000313" key="1">
    <source>
        <dbReference type="EMBL" id="KAI4346266.1"/>
    </source>
</evidence>
<comment type="caution">
    <text evidence="1">The sequence shown here is derived from an EMBL/GenBank/DDBJ whole genome shotgun (WGS) entry which is preliminary data.</text>
</comment>
<accession>A0ACB9PD35</accession>